<dbReference type="EMBL" id="GDHC01016121">
    <property type="protein sequence ID" value="JAQ02508.1"/>
    <property type="molecule type" value="Transcribed_RNA"/>
</dbReference>
<feature type="region of interest" description="Disordered" evidence="4">
    <location>
        <begin position="1"/>
        <end position="169"/>
    </location>
</feature>
<dbReference type="SMART" id="SM00360">
    <property type="entry name" value="RRM"/>
    <property type="match status" value="1"/>
</dbReference>
<dbReference type="InterPro" id="IPR035979">
    <property type="entry name" value="RBD_domain_sf"/>
</dbReference>
<dbReference type="Pfam" id="PF00076">
    <property type="entry name" value="RRM_1"/>
    <property type="match status" value="1"/>
</dbReference>
<dbReference type="PANTHER" id="PTHR13976">
    <property type="entry name" value="HETEROGENEOUS NUCLEAR RIBONUCLEOPROTEIN-RELATED"/>
    <property type="match status" value="1"/>
</dbReference>
<sequence>LHRHSQIHIQYPPLENDDEADKAATKHNSYLGRCVVTVEKIPKKGSSKETRSSDRKSSPKRSERSESERSSKSSRDSRDRRDRDRDGKDESRSSRRERGTRVSRFDKPREEQGIKESVEIKDFPRVSPPMRDPRRAPLLQDPPTMERPARPDRPIMPNDGPRPDHPMMDRHPMENRIRMDRPAPPMSRLMDPMHNDRGFMERGGGGRFPPNRMGMDGLGPPMMEGPPMMDGPPMERPPRGRPNRPMGPMDGPMGGHMDGPFPSNGRFIRRPGDENGPNMMDWPDRGDPRNRMDGPGMPGRGGRMDFDRRDPRGGDRMAPRGGMDPGIDRRMDDRFPPNQDPRGMPRGHRGMMQDNMGPPMGRNMHMQDNQLAAVSTFIDNESVDSFGQPGCVVAMENVNFRADIDDILQFFSEFDIGNEEVIRRFDDSGRPTGDARVSFKSPMEAARAVETMNHKPLLGRPVNMFVL</sequence>
<feature type="compositionally biased region" description="Basic and acidic residues" evidence="4">
    <location>
        <begin position="282"/>
        <end position="292"/>
    </location>
</feature>
<proteinExistence type="predicted"/>
<accession>A0A146L291</accession>
<dbReference type="PROSITE" id="PS50102">
    <property type="entry name" value="RRM"/>
    <property type="match status" value="1"/>
</dbReference>
<evidence type="ECO:0000256" key="3">
    <source>
        <dbReference type="PROSITE-ProRule" id="PRU00176"/>
    </source>
</evidence>
<evidence type="ECO:0000256" key="2">
    <source>
        <dbReference type="ARBA" id="ARBA00022884"/>
    </source>
</evidence>
<evidence type="ECO:0000256" key="1">
    <source>
        <dbReference type="ARBA" id="ARBA00022737"/>
    </source>
</evidence>
<feature type="region of interest" description="Disordered" evidence="4">
    <location>
        <begin position="270"/>
        <end position="351"/>
    </location>
</feature>
<evidence type="ECO:0000259" key="5">
    <source>
        <dbReference type="PROSITE" id="PS50102"/>
    </source>
</evidence>
<dbReference type="InterPro" id="IPR050666">
    <property type="entry name" value="ESRP"/>
</dbReference>
<feature type="compositionally biased region" description="Basic and acidic residues" evidence="4">
    <location>
        <begin position="326"/>
        <end position="335"/>
    </location>
</feature>
<dbReference type="SUPFAM" id="SSF54928">
    <property type="entry name" value="RNA-binding domain, RBD"/>
    <property type="match status" value="1"/>
</dbReference>
<dbReference type="InterPro" id="IPR012677">
    <property type="entry name" value="Nucleotide-bd_a/b_plait_sf"/>
</dbReference>
<feature type="domain" description="RRM" evidence="5">
    <location>
        <begin position="391"/>
        <end position="467"/>
    </location>
</feature>
<feature type="non-terminal residue" evidence="6">
    <location>
        <position position="1"/>
    </location>
</feature>
<dbReference type="AlphaFoldDB" id="A0A146L291"/>
<dbReference type="Gene3D" id="3.30.70.330">
    <property type="match status" value="1"/>
</dbReference>
<feature type="compositionally biased region" description="Basic and acidic residues" evidence="4">
    <location>
        <begin position="40"/>
        <end position="124"/>
    </location>
</feature>
<reference evidence="6" key="1">
    <citation type="journal article" date="2016" name="Gigascience">
        <title>De novo construction of an expanded transcriptome assembly for the western tarnished plant bug, Lygus hesperus.</title>
        <authorList>
            <person name="Tassone E.E."/>
            <person name="Geib S.M."/>
            <person name="Hall B."/>
            <person name="Fabrick J.A."/>
            <person name="Brent C.S."/>
            <person name="Hull J.J."/>
        </authorList>
    </citation>
    <scope>NUCLEOTIDE SEQUENCE</scope>
</reference>
<name>A0A146L291_LYGHE</name>
<dbReference type="GO" id="GO:0003723">
    <property type="term" value="F:RNA binding"/>
    <property type="evidence" value="ECO:0007669"/>
    <property type="project" value="UniProtKB-UniRule"/>
</dbReference>
<keyword evidence="1" id="KW-0677">Repeat</keyword>
<evidence type="ECO:0000313" key="6">
    <source>
        <dbReference type="EMBL" id="JAQ02508.1"/>
    </source>
</evidence>
<gene>
    <name evidence="6" type="primary">RBM12_3</name>
    <name evidence="6" type="ORF">g.65633</name>
</gene>
<feature type="compositionally biased region" description="Basic and acidic residues" evidence="4">
    <location>
        <begin position="302"/>
        <end position="318"/>
    </location>
</feature>
<evidence type="ECO:0000256" key="4">
    <source>
        <dbReference type="SAM" id="MobiDB-lite"/>
    </source>
</evidence>
<dbReference type="InterPro" id="IPR000504">
    <property type="entry name" value="RRM_dom"/>
</dbReference>
<organism evidence="6">
    <name type="scientific">Lygus hesperus</name>
    <name type="common">Western plant bug</name>
    <dbReference type="NCBI Taxonomy" id="30085"/>
    <lineage>
        <taxon>Eukaryota</taxon>
        <taxon>Metazoa</taxon>
        <taxon>Ecdysozoa</taxon>
        <taxon>Arthropoda</taxon>
        <taxon>Hexapoda</taxon>
        <taxon>Insecta</taxon>
        <taxon>Pterygota</taxon>
        <taxon>Neoptera</taxon>
        <taxon>Paraneoptera</taxon>
        <taxon>Hemiptera</taxon>
        <taxon>Heteroptera</taxon>
        <taxon>Panheteroptera</taxon>
        <taxon>Cimicomorpha</taxon>
        <taxon>Miridae</taxon>
        <taxon>Mirini</taxon>
        <taxon>Lygus</taxon>
    </lineage>
</organism>
<keyword evidence="2 3" id="KW-0694">RNA-binding</keyword>
<protein>
    <submittedName>
        <fullName evidence="6">RNA-binding protein 12</fullName>
    </submittedName>
</protein>